<feature type="compositionally biased region" description="Polar residues" evidence="3">
    <location>
        <begin position="519"/>
        <end position="537"/>
    </location>
</feature>
<keyword evidence="6" id="KW-1185">Reference proteome</keyword>
<sequence>MAYRVQNHSLDIMVPGSQDNSGDALLIDIDSNATPTCTYVPKQLSREELTKLLPEKWITNYEQIHQAPVQTTTTPDFVRHQDGQVEVRFARQDRREIFSTISMLQPAEEPHFPFDETKRKKKKGSQNALKKRYEAGDPNVGLLGEPSGKFDYYVLYGDSKPKPKQTQPSRPRHPPTQVDECCMLGTTPPFPSSPDYQVEFPPLTSFENTQQKTKHSWKIKNPTTVGATGVPESITAAEATLNWQSENAVAQNKALNAILAQQNNITKAHENLTSRVQELEGIIYEVRAKILELHHELLQLVQNSSGPQLPQGLQQKEAEMKFLKAQLADLERQHKQQRVSTYADDPWRLPTTPFVRTSFDPQPLPTSSFLHSSPSLNLWAKEQAKIKARKASSTRSTSSESTSKAVSSGRGKEPSGSKHDMSDNVMMMTSTKAPEKLPNRENGISSFLQALTKTSKESVPMVAPVIAPLTRDDASSVSEESSTSQSYEEVPPTDEFEQLFMNEDTTERVYVSDIDDEASQTSPQTSERAPPNTDSKQQFTFDDVLPAKWRDRSIEMLTWCTVELQYYSIDMVIKRFLARCQGRLRDWYVSLGEYRQTNILNNKTPEEFINNIYYEFIGNPVDHTIRAREEFLKMKCCSFHPKDLEKHYNRMSERFYCLQGIDDVNLKQVFLNSFPESLANEAYRALEAKSMTVAQASLGGLYQLIKNALTKLCNQKQFLVEFEKTGRRLGSACNDKHLKIKCKDDSSCSCSKPHRKSRIVHFKKSGDYYSRSGKHNSQRRWKFLNKKSKRGRNTNRCYVCNKEGHFAKDCKNTRKTQALLEAINKVEPVDVSDIESLYSLDDKPGKRMICTISYSSCEESETSETSESEEEPLQIYMMEEGPQDDYGDPCGQSLTATMFQKIQKSQNNKQYPSLKDHVEDSLSEQFKGKCTLSPKRNLPAQLKKAKEATRQKQKQIPVTDKGISQKSKDEESGPREEITSGHKGSLLRKKGKKKKEVIWVKKETGKPSGREKRETNYTKPATGSKQKKQPRSSSSQEIPSLQESCTAVQEDKEKILKDSLPDDTAYLKASKFKNSHNPNTSILKEAVMNPLIQKLQKEEVPEEIIEVVNKHAITDESLLNYKNLLTLTFKTQGPLMDGDKFFPDYPFLNVFRLKNLRGLSNEGLAFLWYLTESFVIAMAFNSNKLLIYLLDYQLGCLSGEKENFAKFLEWFLPIHVWDHLLRDSPRKHCMVLFHKPSHFKKKNYDLNPTGPPNFIHSWYDMNLAGYYYKINYREAWMETRINLAKANQIKIEDLPPKILNGEYPWKEEDPQTIEWEKTINEYFSNIHAFTHPPMIVQPTDPVPNPAKNKKDTLPFTIEIHDPARLK</sequence>
<feature type="compositionally biased region" description="Low complexity" evidence="3">
    <location>
        <begin position="393"/>
        <end position="408"/>
    </location>
</feature>
<feature type="region of interest" description="Disordered" evidence="3">
    <location>
        <begin position="514"/>
        <end position="537"/>
    </location>
</feature>
<dbReference type="EMBL" id="CM007899">
    <property type="protein sequence ID" value="OTG09933.1"/>
    <property type="molecule type" value="Genomic_DNA"/>
</dbReference>
<evidence type="ECO:0000256" key="1">
    <source>
        <dbReference type="PROSITE-ProRule" id="PRU00047"/>
    </source>
</evidence>
<keyword evidence="1" id="KW-0863">Zinc-finger</keyword>
<keyword evidence="1" id="KW-0479">Metal-binding</keyword>
<dbReference type="GO" id="GO:0003676">
    <property type="term" value="F:nucleic acid binding"/>
    <property type="evidence" value="ECO:0007669"/>
    <property type="project" value="InterPro"/>
</dbReference>
<feature type="region of interest" description="Disordered" evidence="3">
    <location>
        <begin position="156"/>
        <end position="176"/>
    </location>
</feature>
<feature type="coiled-coil region" evidence="2">
    <location>
        <begin position="313"/>
        <end position="340"/>
    </location>
</feature>
<organism evidence="5 6">
    <name type="scientific">Helianthus annuus</name>
    <name type="common">Common sunflower</name>
    <dbReference type="NCBI Taxonomy" id="4232"/>
    <lineage>
        <taxon>Eukaryota</taxon>
        <taxon>Viridiplantae</taxon>
        <taxon>Streptophyta</taxon>
        <taxon>Embryophyta</taxon>
        <taxon>Tracheophyta</taxon>
        <taxon>Spermatophyta</taxon>
        <taxon>Magnoliopsida</taxon>
        <taxon>eudicotyledons</taxon>
        <taxon>Gunneridae</taxon>
        <taxon>Pentapetalae</taxon>
        <taxon>asterids</taxon>
        <taxon>campanulids</taxon>
        <taxon>Asterales</taxon>
        <taxon>Asteraceae</taxon>
        <taxon>Asteroideae</taxon>
        <taxon>Heliantheae alliance</taxon>
        <taxon>Heliantheae</taxon>
        <taxon>Helianthus</taxon>
    </lineage>
</organism>
<dbReference type="PROSITE" id="PS50158">
    <property type="entry name" value="ZF_CCHC"/>
    <property type="match status" value="1"/>
</dbReference>
<feature type="region of interest" description="Disordered" evidence="3">
    <location>
        <begin position="470"/>
        <end position="493"/>
    </location>
</feature>
<proteinExistence type="predicted"/>
<feature type="compositionally biased region" description="Basic and acidic residues" evidence="3">
    <location>
        <begin position="108"/>
        <end position="118"/>
    </location>
</feature>
<keyword evidence="2" id="KW-0175">Coiled coil</keyword>
<evidence type="ECO:0000256" key="2">
    <source>
        <dbReference type="SAM" id="Coils"/>
    </source>
</evidence>
<feature type="region of interest" description="Disordered" evidence="3">
    <location>
        <begin position="930"/>
        <end position="1048"/>
    </location>
</feature>
<dbReference type="SUPFAM" id="SSF57756">
    <property type="entry name" value="Retrovirus zinc finger-like domains"/>
    <property type="match status" value="1"/>
</dbReference>
<dbReference type="PANTHER" id="PTHR46249">
    <property type="entry name" value="CCHC-TYPE DOMAIN-CONTAINING PROTEIN-RELATED"/>
    <property type="match status" value="1"/>
</dbReference>
<evidence type="ECO:0000313" key="6">
    <source>
        <dbReference type="Proteomes" id="UP000215914"/>
    </source>
</evidence>
<keyword evidence="1" id="KW-0862">Zinc</keyword>
<feature type="region of interest" description="Disordered" evidence="3">
    <location>
        <begin position="387"/>
        <end position="425"/>
    </location>
</feature>
<feature type="compositionally biased region" description="Basic and acidic residues" evidence="3">
    <location>
        <begin position="410"/>
        <end position="422"/>
    </location>
</feature>
<dbReference type="Pfam" id="PF00098">
    <property type="entry name" value="zf-CCHC"/>
    <property type="match status" value="1"/>
</dbReference>
<dbReference type="SMART" id="SM00343">
    <property type="entry name" value="ZnF_C2HC"/>
    <property type="match status" value="1"/>
</dbReference>
<dbReference type="PANTHER" id="PTHR46249:SF29">
    <property type="entry name" value="VIRAL MOVEMENT PROTEIN"/>
    <property type="match status" value="1"/>
</dbReference>
<feature type="compositionally biased region" description="Polar residues" evidence="3">
    <location>
        <begin position="1037"/>
        <end position="1047"/>
    </location>
</feature>
<reference evidence="6" key="1">
    <citation type="journal article" date="2017" name="Nature">
        <title>The sunflower genome provides insights into oil metabolism, flowering and Asterid evolution.</title>
        <authorList>
            <person name="Badouin H."/>
            <person name="Gouzy J."/>
            <person name="Grassa C.J."/>
            <person name="Murat F."/>
            <person name="Staton S.E."/>
            <person name="Cottret L."/>
            <person name="Lelandais-Briere C."/>
            <person name="Owens G.L."/>
            <person name="Carrere S."/>
            <person name="Mayjonade B."/>
            <person name="Legrand L."/>
            <person name="Gill N."/>
            <person name="Kane N.C."/>
            <person name="Bowers J.E."/>
            <person name="Hubner S."/>
            <person name="Bellec A."/>
            <person name="Berard A."/>
            <person name="Berges H."/>
            <person name="Blanchet N."/>
            <person name="Boniface M.C."/>
            <person name="Brunel D."/>
            <person name="Catrice O."/>
            <person name="Chaidir N."/>
            <person name="Claudel C."/>
            <person name="Donnadieu C."/>
            <person name="Faraut T."/>
            <person name="Fievet G."/>
            <person name="Helmstetter N."/>
            <person name="King M."/>
            <person name="Knapp S.J."/>
            <person name="Lai Z."/>
            <person name="Le Paslier M.C."/>
            <person name="Lippi Y."/>
            <person name="Lorenzon L."/>
            <person name="Mandel J.R."/>
            <person name="Marage G."/>
            <person name="Marchand G."/>
            <person name="Marquand E."/>
            <person name="Bret-Mestries E."/>
            <person name="Morien E."/>
            <person name="Nambeesan S."/>
            <person name="Nguyen T."/>
            <person name="Pegot-Espagnet P."/>
            <person name="Pouilly N."/>
            <person name="Raftis F."/>
            <person name="Sallet E."/>
            <person name="Schiex T."/>
            <person name="Thomas J."/>
            <person name="Vandecasteele C."/>
            <person name="Vares D."/>
            <person name="Vear F."/>
            <person name="Vautrin S."/>
            <person name="Crespi M."/>
            <person name="Mangin B."/>
            <person name="Burke J.M."/>
            <person name="Salse J."/>
            <person name="Munos S."/>
            <person name="Vincourt P."/>
            <person name="Rieseberg L.H."/>
            <person name="Langlade N.B."/>
        </authorList>
    </citation>
    <scope>NUCLEOTIDE SEQUENCE [LARGE SCALE GENOMIC DNA]</scope>
    <source>
        <strain evidence="6">cv. SF193</strain>
    </source>
</reference>
<dbReference type="Proteomes" id="UP000215914">
    <property type="component" value="Chromosome 10"/>
</dbReference>
<gene>
    <name evidence="5" type="ORF">HannXRQ_Chr10g0281981</name>
</gene>
<dbReference type="InParanoid" id="A0A251TGR9"/>
<dbReference type="InterPro" id="IPR001878">
    <property type="entry name" value="Znf_CCHC"/>
</dbReference>
<feature type="compositionally biased region" description="Basic and acidic residues" evidence="3">
    <location>
        <begin position="966"/>
        <end position="980"/>
    </location>
</feature>
<name>A0A251TGR9_HELAN</name>
<dbReference type="Gene3D" id="4.10.60.10">
    <property type="entry name" value="Zinc finger, CCHC-type"/>
    <property type="match status" value="1"/>
</dbReference>
<protein>
    <submittedName>
        <fullName evidence="5">Putative zinc finger, CCHC-type</fullName>
    </submittedName>
</protein>
<accession>A0A251TGR9</accession>
<dbReference type="GO" id="GO:0008270">
    <property type="term" value="F:zinc ion binding"/>
    <property type="evidence" value="ECO:0007669"/>
    <property type="project" value="UniProtKB-KW"/>
</dbReference>
<feature type="domain" description="CCHC-type" evidence="4">
    <location>
        <begin position="796"/>
        <end position="812"/>
    </location>
</feature>
<evidence type="ECO:0000313" key="5">
    <source>
        <dbReference type="EMBL" id="OTG09933.1"/>
    </source>
</evidence>
<evidence type="ECO:0000256" key="3">
    <source>
        <dbReference type="SAM" id="MobiDB-lite"/>
    </source>
</evidence>
<feature type="compositionally biased region" description="Basic and acidic residues" evidence="3">
    <location>
        <begin position="996"/>
        <end position="1016"/>
    </location>
</feature>
<dbReference type="InterPro" id="IPR036875">
    <property type="entry name" value="Znf_CCHC_sf"/>
</dbReference>
<feature type="compositionally biased region" description="Basic residues" evidence="3">
    <location>
        <begin position="985"/>
        <end position="995"/>
    </location>
</feature>
<feature type="compositionally biased region" description="Low complexity" evidence="3">
    <location>
        <begin position="475"/>
        <end position="489"/>
    </location>
</feature>
<feature type="region of interest" description="Disordered" evidence="3">
    <location>
        <begin position="108"/>
        <end position="142"/>
    </location>
</feature>
<evidence type="ECO:0000259" key="4">
    <source>
        <dbReference type="PROSITE" id="PS50158"/>
    </source>
</evidence>